<dbReference type="Pfam" id="PF00232">
    <property type="entry name" value="Glyco_hydro_1"/>
    <property type="match status" value="1"/>
</dbReference>
<dbReference type="GO" id="GO:0016787">
    <property type="term" value="F:hydrolase activity"/>
    <property type="evidence" value="ECO:0007669"/>
    <property type="project" value="UniProtKB-KW"/>
</dbReference>
<dbReference type="Gene3D" id="3.20.20.80">
    <property type="entry name" value="Glycosidases"/>
    <property type="match status" value="1"/>
</dbReference>
<evidence type="ECO:0000313" key="3">
    <source>
        <dbReference type="Proteomes" id="UP000619534"/>
    </source>
</evidence>
<keyword evidence="2" id="KW-0378">Hydrolase</keyword>
<keyword evidence="3" id="KW-1185">Reference proteome</keyword>
<dbReference type="SUPFAM" id="SSF51445">
    <property type="entry name" value="(Trans)glycosidases"/>
    <property type="match status" value="1"/>
</dbReference>
<dbReference type="PRINTS" id="PR00131">
    <property type="entry name" value="GLHYDRLASE1"/>
</dbReference>
<dbReference type="InterPro" id="IPR001360">
    <property type="entry name" value="Glyco_hydro_1"/>
</dbReference>
<proteinExistence type="inferred from homology"/>
<organism evidence="2 3">
    <name type="scientific">Thalassobacillus devorans</name>
    <dbReference type="NCBI Taxonomy" id="279813"/>
    <lineage>
        <taxon>Bacteria</taxon>
        <taxon>Bacillati</taxon>
        <taxon>Bacillota</taxon>
        <taxon>Bacilli</taxon>
        <taxon>Bacillales</taxon>
        <taxon>Bacillaceae</taxon>
        <taxon>Thalassobacillus</taxon>
    </lineage>
</organism>
<dbReference type="PANTHER" id="PTHR10353:SF139">
    <property type="entry name" value="6-PHOSPHO-BETA-GLUCOSIDASE GMUD"/>
    <property type="match status" value="1"/>
</dbReference>
<dbReference type="Proteomes" id="UP000619534">
    <property type="component" value="Unassembled WGS sequence"/>
</dbReference>
<dbReference type="EMBL" id="BMCJ01000002">
    <property type="protein sequence ID" value="GGC85140.1"/>
    <property type="molecule type" value="Genomic_DNA"/>
</dbReference>
<dbReference type="InterPro" id="IPR017853">
    <property type="entry name" value="GH"/>
</dbReference>
<comment type="similarity">
    <text evidence="1">Belongs to the glycosyl hydrolase 1 family.</text>
</comment>
<name>A0ABQ1NUL5_9BACI</name>
<comment type="caution">
    <text evidence="2">The sequence shown here is derived from an EMBL/GenBank/DDBJ whole genome shotgun (WGS) entry which is preliminary data.</text>
</comment>
<evidence type="ECO:0000313" key="2">
    <source>
        <dbReference type="EMBL" id="GGC85140.1"/>
    </source>
</evidence>
<sequence>MGITFPEGFLWGTATSAPQFEGASTTGGKAEHVWDYWYKKTPELFHNQVGPEHTSDFYHNVDRDMEGMKQLKLNSFRTSISWSRLMPDGSQVNEEAVRFYRYLFKSLHNNGIKPIVNLYHFDMPLSFHKKGGWESRETVFAYSHYACTAFSLFGDLVEDWVTFNEPIVPIEMGYLNDKHLPAIYDMKKAVKAAYHTMLAHAMAVKEFRRQSGVKIGIILNLSPVYPKSDSSADRMAADYADLFFNRSFLDPAVKGTYPDELINWTKELGIVPPVAKEDLAIIKENTVDFLGVNYYQPRRVQQPVKRENGLSLDAYYSSYEWPERRINPYRGWEIYEKGLYDIAVRIKEEYGNLPWFVAENGIGVEGEERFADHNGDIQDDYRIEFISEHLKWLYKGITEGSNCYGYHVWTFVDNWSWLNAYKNRYGLFRLDLNTKERQIKKSGKWFRVLASENELPEKTKLT</sequence>
<evidence type="ECO:0000256" key="1">
    <source>
        <dbReference type="RuleBase" id="RU003690"/>
    </source>
</evidence>
<accession>A0ABQ1NUL5</accession>
<protein>
    <submittedName>
        <fullName evidence="2">Glycosyl hydrolase</fullName>
    </submittedName>
</protein>
<dbReference type="PANTHER" id="PTHR10353">
    <property type="entry name" value="GLYCOSYL HYDROLASE"/>
    <property type="match status" value="1"/>
</dbReference>
<reference evidence="3" key="1">
    <citation type="journal article" date="2019" name="Int. J. Syst. Evol. Microbiol.">
        <title>The Global Catalogue of Microorganisms (GCM) 10K type strain sequencing project: providing services to taxonomists for standard genome sequencing and annotation.</title>
        <authorList>
            <consortium name="The Broad Institute Genomics Platform"/>
            <consortium name="The Broad Institute Genome Sequencing Center for Infectious Disease"/>
            <person name="Wu L."/>
            <person name="Ma J."/>
        </authorList>
    </citation>
    <scope>NUCLEOTIDE SEQUENCE [LARGE SCALE GENOMIC DNA]</scope>
    <source>
        <strain evidence="3">CCM 7282</strain>
    </source>
</reference>
<gene>
    <name evidence="2" type="ORF">GCM10007216_14810</name>
</gene>
<dbReference type="RefSeq" id="WP_062442184.1">
    <property type="nucleotide sequence ID" value="NZ_BMCJ01000002.1"/>
</dbReference>